<evidence type="ECO:0000259" key="7">
    <source>
        <dbReference type="Pfam" id="PF02016"/>
    </source>
</evidence>
<evidence type="ECO:0000313" key="9">
    <source>
        <dbReference type="EMBL" id="MBB5869527.1"/>
    </source>
</evidence>
<reference evidence="9 10" key="1">
    <citation type="submission" date="2020-08" db="EMBL/GenBank/DDBJ databases">
        <title>Sequencing the genomes of 1000 actinobacteria strains.</title>
        <authorList>
            <person name="Klenk H.-P."/>
        </authorList>
    </citation>
    <scope>NUCLEOTIDE SEQUENCE [LARGE SCALE GENOMIC DNA]</scope>
    <source>
        <strain evidence="9 10">DSM 45362</strain>
    </source>
</reference>
<dbReference type="PANTHER" id="PTHR30237">
    <property type="entry name" value="MURAMOYLTETRAPEPTIDE CARBOXYPEPTIDASE"/>
    <property type="match status" value="1"/>
</dbReference>
<dbReference type="Gene3D" id="3.50.30.60">
    <property type="entry name" value="LD-carboxypeptidase A C-terminal domain-like"/>
    <property type="match status" value="1"/>
</dbReference>
<dbReference type="InterPro" id="IPR003507">
    <property type="entry name" value="S66_fam"/>
</dbReference>
<protein>
    <submittedName>
        <fullName evidence="9">Muramoyltetrapeptide carboxypeptidase</fullName>
        <ecNumber evidence="9">3.4.17.13</ecNumber>
    </submittedName>
</protein>
<dbReference type="Pfam" id="PF17676">
    <property type="entry name" value="Peptidase_S66C"/>
    <property type="match status" value="1"/>
</dbReference>
<keyword evidence="2 9" id="KW-0121">Carboxypeptidase</keyword>
<evidence type="ECO:0000256" key="4">
    <source>
        <dbReference type="ARBA" id="ARBA00022801"/>
    </source>
</evidence>
<dbReference type="InterPro" id="IPR027461">
    <property type="entry name" value="Carboxypeptidase_A_C_sf"/>
</dbReference>
<feature type="active site" description="Charge relay system" evidence="6">
    <location>
        <position position="277"/>
    </location>
</feature>
<dbReference type="InterPro" id="IPR040449">
    <property type="entry name" value="Peptidase_S66_N"/>
</dbReference>
<dbReference type="SUPFAM" id="SSF141986">
    <property type="entry name" value="LD-carboxypeptidase A C-terminal domain-like"/>
    <property type="match status" value="1"/>
</dbReference>
<gene>
    <name evidence="9" type="ORF">F4553_002906</name>
</gene>
<keyword evidence="5" id="KW-0720">Serine protease</keyword>
<proteinExistence type="inferred from homology"/>
<dbReference type="SUPFAM" id="SSF52317">
    <property type="entry name" value="Class I glutamine amidotransferase-like"/>
    <property type="match status" value="1"/>
</dbReference>
<dbReference type="Proteomes" id="UP000587527">
    <property type="component" value="Unassembled WGS sequence"/>
</dbReference>
<dbReference type="InterPro" id="IPR027478">
    <property type="entry name" value="LdcA_N"/>
</dbReference>
<dbReference type="EC" id="3.4.17.13" evidence="9"/>
<dbReference type="GO" id="GO:0106415">
    <property type="term" value="F:muramoyltetrapeptide carboxypeptidase activity"/>
    <property type="evidence" value="ECO:0007669"/>
    <property type="project" value="UniProtKB-EC"/>
</dbReference>
<dbReference type="EMBL" id="JACHMN010000002">
    <property type="protein sequence ID" value="MBB5869527.1"/>
    <property type="molecule type" value="Genomic_DNA"/>
</dbReference>
<evidence type="ECO:0000256" key="3">
    <source>
        <dbReference type="ARBA" id="ARBA00022670"/>
    </source>
</evidence>
<sequence length="311" mass="32230">MTLHPAPLQAGDAVALVCPAGPVPHDRLDIAVGVLASWGLEVRVAPHVRLKHDTYLAGTDEQRLGDLNAALADPEIRGVLAVRGGYGMQRIVDRVDFDAVRRDPKLVMGFSDITALHLALWAETGLATVLGPVVAQFDKGADSPTTLGARHSLMSAEPVEVRADPAESTASVRVGGVATGTLIGGNLCLIDATIGTRHSPELDGAILLIEDVFEAPYKVDRMLTHLLRSGLLDRVAGVAVGQFTDCADGWPVTAAEVIGERLGGLGVPVLGGLPIGHGVDNIAIGHGVQATLDATAGTLTVAPATHDPRNS</sequence>
<feature type="active site" description="Nucleophile" evidence="6">
    <location>
        <position position="111"/>
    </location>
</feature>
<dbReference type="Gene3D" id="3.40.50.10740">
    <property type="entry name" value="Class I glutamine amidotransferase-like"/>
    <property type="match status" value="1"/>
</dbReference>
<dbReference type="GO" id="GO:0008236">
    <property type="term" value="F:serine-type peptidase activity"/>
    <property type="evidence" value="ECO:0007669"/>
    <property type="project" value="UniProtKB-KW"/>
</dbReference>
<keyword evidence="10" id="KW-1185">Reference proteome</keyword>
<evidence type="ECO:0000259" key="8">
    <source>
        <dbReference type="Pfam" id="PF17676"/>
    </source>
</evidence>
<dbReference type="CDD" id="cd07025">
    <property type="entry name" value="Peptidase_S66"/>
    <property type="match status" value="1"/>
</dbReference>
<evidence type="ECO:0000256" key="5">
    <source>
        <dbReference type="ARBA" id="ARBA00022825"/>
    </source>
</evidence>
<dbReference type="PANTHER" id="PTHR30237:SF2">
    <property type="entry name" value="MUREIN TETRAPEPTIDE CARBOXYPEPTIDASE"/>
    <property type="match status" value="1"/>
</dbReference>
<dbReference type="Pfam" id="PF02016">
    <property type="entry name" value="Peptidase_S66"/>
    <property type="match status" value="1"/>
</dbReference>
<comment type="similarity">
    <text evidence="1">Belongs to the peptidase S66 family.</text>
</comment>
<evidence type="ECO:0000256" key="1">
    <source>
        <dbReference type="ARBA" id="ARBA00010233"/>
    </source>
</evidence>
<accession>A0A841BK98</accession>
<dbReference type="RefSeq" id="WP_184836194.1">
    <property type="nucleotide sequence ID" value="NZ_JACHMN010000002.1"/>
</dbReference>
<comment type="caution">
    <text evidence="9">The sequence shown here is derived from an EMBL/GenBank/DDBJ whole genome shotgun (WGS) entry which is preliminary data.</text>
</comment>
<dbReference type="InterPro" id="IPR029062">
    <property type="entry name" value="Class_I_gatase-like"/>
</dbReference>
<evidence type="ECO:0000313" key="10">
    <source>
        <dbReference type="Proteomes" id="UP000587527"/>
    </source>
</evidence>
<organism evidence="9 10">
    <name type="scientific">Allocatelliglobosispora scoriae</name>
    <dbReference type="NCBI Taxonomy" id="643052"/>
    <lineage>
        <taxon>Bacteria</taxon>
        <taxon>Bacillati</taxon>
        <taxon>Actinomycetota</taxon>
        <taxon>Actinomycetes</taxon>
        <taxon>Micromonosporales</taxon>
        <taxon>Micromonosporaceae</taxon>
        <taxon>Allocatelliglobosispora</taxon>
    </lineage>
</organism>
<name>A0A841BK98_9ACTN</name>
<dbReference type="GO" id="GO:0006508">
    <property type="term" value="P:proteolysis"/>
    <property type="evidence" value="ECO:0007669"/>
    <property type="project" value="UniProtKB-KW"/>
</dbReference>
<keyword evidence="4 9" id="KW-0378">Hydrolase</keyword>
<evidence type="ECO:0000256" key="6">
    <source>
        <dbReference type="PIRSR" id="PIRSR028757-1"/>
    </source>
</evidence>
<feature type="domain" description="LD-carboxypeptidase N-terminal" evidence="7">
    <location>
        <begin position="14"/>
        <end position="131"/>
    </location>
</feature>
<feature type="domain" description="LD-carboxypeptidase C-terminal" evidence="8">
    <location>
        <begin position="179"/>
        <end position="292"/>
    </location>
</feature>
<feature type="active site" description="Charge relay system" evidence="6">
    <location>
        <position position="210"/>
    </location>
</feature>
<dbReference type="AlphaFoldDB" id="A0A841BK98"/>
<evidence type="ECO:0000256" key="2">
    <source>
        <dbReference type="ARBA" id="ARBA00022645"/>
    </source>
</evidence>
<keyword evidence="3" id="KW-0645">Protease</keyword>
<dbReference type="InterPro" id="IPR040921">
    <property type="entry name" value="Peptidase_S66C"/>
</dbReference>
<dbReference type="PIRSF" id="PIRSF028757">
    <property type="entry name" value="LD-carboxypeptidase"/>
    <property type="match status" value="1"/>
</dbReference>